<dbReference type="OrthoDB" id="770730at2"/>
<reference evidence="2" key="1">
    <citation type="submission" date="2019-10" db="EMBL/GenBank/DDBJ databases">
        <title>Muricauda hadale sp. nov., a piezophilic bacterium isolated from hadopelagic water of the Mariana Trench.</title>
        <authorList>
            <person name="Wei Y."/>
        </authorList>
    </citation>
    <scope>NUCLEOTIDE SEQUENCE [LARGE SCALE GENOMIC DNA]</scope>
    <source>
        <strain evidence="2">MT-229</strain>
    </source>
</reference>
<dbReference type="Proteomes" id="UP000319204">
    <property type="component" value="Unassembled WGS sequence"/>
</dbReference>
<organism evidence="2 3">
    <name type="scientific">Flagellimonas hadalis</name>
    <dbReference type="NCBI Taxonomy" id="2597517"/>
    <lineage>
        <taxon>Bacteria</taxon>
        <taxon>Pseudomonadati</taxon>
        <taxon>Bacteroidota</taxon>
        <taxon>Flavobacteriia</taxon>
        <taxon>Flavobacteriales</taxon>
        <taxon>Flavobacteriaceae</taxon>
        <taxon>Flagellimonas</taxon>
    </lineage>
</organism>
<sequence>MASEAYLNALKNIPQDIQDEVVSSLHIANEIHLILEEKNLRPADLAKMLNKSESEISKWLTGLHNFTLKTITKIEKALDRQILVPYSLKILGYEKKINELTEELEKMKSTEGTIYHGLFRVQESFSFSSIAMTTVVKNEVEEYLADFIISGYKDAVEITPETSSVLKISKQIMNANNDC</sequence>
<dbReference type="Pfam" id="PF01381">
    <property type="entry name" value="HTH_3"/>
    <property type="match status" value="1"/>
</dbReference>
<keyword evidence="3" id="KW-1185">Reference proteome</keyword>
<dbReference type="Gene3D" id="1.10.260.40">
    <property type="entry name" value="lambda repressor-like DNA-binding domains"/>
    <property type="match status" value="1"/>
</dbReference>
<protein>
    <submittedName>
        <fullName evidence="2">Helix-turn-helix transcriptional regulator</fullName>
    </submittedName>
</protein>
<proteinExistence type="predicted"/>
<dbReference type="AlphaFoldDB" id="A0A5N5IVB8"/>
<dbReference type="InterPro" id="IPR010982">
    <property type="entry name" value="Lambda_DNA-bd_dom_sf"/>
</dbReference>
<gene>
    <name evidence="2" type="ORF">FOT42_001990</name>
</gene>
<dbReference type="PROSITE" id="PS50943">
    <property type="entry name" value="HTH_CROC1"/>
    <property type="match status" value="1"/>
</dbReference>
<dbReference type="GO" id="GO:0003677">
    <property type="term" value="F:DNA binding"/>
    <property type="evidence" value="ECO:0007669"/>
    <property type="project" value="InterPro"/>
</dbReference>
<comment type="caution">
    <text evidence="2">The sequence shown here is derived from an EMBL/GenBank/DDBJ whole genome shotgun (WGS) entry which is preliminary data.</text>
</comment>
<dbReference type="CDD" id="cd00093">
    <property type="entry name" value="HTH_XRE"/>
    <property type="match status" value="1"/>
</dbReference>
<evidence type="ECO:0000313" key="2">
    <source>
        <dbReference type="EMBL" id="KAB5491745.1"/>
    </source>
</evidence>
<dbReference type="InterPro" id="IPR001387">
    <property type="entry name" value="Cro/C1-type_HTH"/>
</dbReference>
<evidence type="ECO:0000259" key="1">
    <source>
        <dbReference type="PROSITE" id="PS50943"/>
    </source>
</evidence>
<dbReference type="RefSeq" id="WP_151888892.1">
    <property type="nucleotide sequence ID" value="NZ_VNIK02000001.1"/>
</dbReference>
<evidence type="ECO:0000313" key="3">
    <source>
        <dbReference type="Proteomes" id="UP000319204"/>
    </source>
</evidence>
<dbReference type="EMBL" id="VNIK02000001">
    <property type="protein sequence ID" value="KAB5491745.1"/>
    <property type="molecule type" value="Genomic_DNA"/>
</dbReference>
<dbReference type="SUPFAM" id="SSF47413">
    <property type="entry name" value="lambda repressor-like DNA-binding domains"/>
    <property type="match status" value="1"/>
</dbReference>
<dbReference type="SMART" id="SM00530">
    <property type="entry name" value="HTH_XRE"/>
    <property type="match status" value="1"/>
</dbReference>
<name>A0A5N5IVB8_9FLAO</name>
<accession>A0A5N5IVB8</accession>
<feature type="domain" description="HTH cro/C1-type" evidence="1">
    <location>
        <begin position="31"/>
        <end position="87"/>
    </location>
</feature>